<organism evidence="2 3">
    <name type="scientific">Caldithrix abyssi DSM 13497</name>
    <dbReference type="NCBI Taxonomy" id="880073"/>
    <lineage>
        <taxon>Bacteria</taxon>
        <taxon>Pseudomonadati</taxon>
        <taxon>Calditrichota</taxon>
        <taxon>Calditrichia</taxon>
        <taxon>Calditrichales</taxon>
        <taxon>Calditrichaceae</taxon>
        <taxon>Caldithrix</taxon>
    </lineage>
</organism>
<gene>
    <name evidence="1" type="ORF">Cabys_2188</name>
    <name evidence="2" type="ORF">Calab_3292</name>
</gene>
<dbReference type="EMBL" id="CM001402">
    <property type="protein sequence ID" value="EHO42896.1"/>
    <property type="molecule type" value="Genomic_DNA"/>
</dbReference>
<dbReference type="AlphaFoldDB" id="H1XVJ6"/>
<dbReference type="PaxDb" id="880073-Calab_3292"/>
<dbReference type="InParanoid" id="H1XVJ6"/>
<dbReference type="HOGENOM" id="CLU_3150551_0_0_0"/>
<sequence length="48" mass="5645">MDTDYLLKKYPRKSVQSVFKKIIIIDKYGNIIHIYISENTTITEICHG</sequence>
<dbReference type="Proteomes" id="UP000004671">
    <property type="component" value="Chromosome"/>
</dbReference>
<evidence type="ECO:0000313" key="2">
    <source>
        <dbReference type="EMBL" id="EHO42896.1"/>
    </source>
</evidence>
<evidence type="ECO:0000313" key="3">
    <source>
        <dbReference type="Proteomes" id="UP000004671"/>
    </source>
</evidence>
<name>H1XVJ6_CALAY</name>
<accession>H1XVJ6</accession>
<reference evidence="2 3" key="1">
    <citation type="submission" date="2011-09" db="EMBL/GenBank/DDBJ databases">
        <title>The permanent draft genome of Caldithrix abyssi DSM 13497.</title>
        <authorList>
            <consortium name="US DOE Joint Genome Institute (JGI-PGF)"/>
            <person name="Lucas S."/>
            <person name="Han J."/>
            <person name="Lapidus A."/>
            <person name="Bruce D."/>
            <person name="Goodwin L."/>
            <person name="Pitluck S."/>
            <person name="Peters L."/>
            <person name="Kyrpides N."/>
            <person name="Mavromatis K."/>
            <person name="Ivanova N."/>
            <person name="Mikhailova N."/>
            <person name="Chertkov O."/>
            <person name="Detter J.C."/>
            <person name="Tapia R."/>
            <person name="Han C."/>
            <person name="Land M."/>
            <person name="Hauser L."/>
            <person name="Markowitz V."/>
            <person name="Cheng J.-F."/>
            <person name="Hugenholtz P."/>
            <person name="Woyke T."/>
            <person name="Wu D."/>
            <person name="Spring S."/>
            <person name="Brambilla E."/>
            <person name="Klenk H.-P."/>
            <person name="Eisen J.A."/>
        </authorList>
    </citation>
    <scope>NUCLEOTIDE SEQUENCE [LARGE SCALE GENOMIC DNA]</scope>
    <source>
        <strain evidence="2 3">DSM 13497</strain>
    </source>
</reference>
<proteinExistence type="predicted"/>
<protein>
    <submittedName>
        <fullName evidence="2">Uncharacterized protein</fullName>
    </submittedName>
</protein>
<dbReference type="EMBL" id="CP018099">
    <property type="protein sequence ID" value="APF18937.1"/>
    <property type="molecule type" value="Genomic_DNA"/>
</dbReference>
<evidence type="ECO:0000313" key="1">
    <source>
        <dbReference type="EMBL" id="APF18937.1"/>
    </source>
</evidence>
<reference evidence="1 4" key="2">
    <citation type="submission" date="2016-11" db="EMBL/GenBank/DDBJ databases">
        <title>Genomic analysis of Caldithrix abyssi and proposal of a novel bacterial phylum Caldithrichaeota.</title>
        <authorList>
            <person name="Kublanov I."/>
            <person name="Sigalova O."/>
            <person name="Gavrilov S."/>
            <person name="Lebedinsky A."/>
            <person name="Ivanova N."/>
            <person name="Daum C."/>
            <person name="Reddy T."/>
            <person name="Klenk H.P."/>
            <person name="Goker M."/>
            <person name="Reva O."/>
            <person name="Miroshnichenko M."/>
            <person name="Kyprides N."/>
            <person name="Woyke T."/>
            <person name="Gelfand M."/>
        </authorList>
    </citation>
    <scope>NUCLEOTIDE SEQUENCE [LARGE SCALE GENOMIC DNA]</scope>
    <source>
        <strain evidence="1 4">LF13</strain>
    </source>
</reference>
<dbReference type="KEGG" id="caby:Cabys_2188"/>
<evidence type="ECO:0000313" key="4">
    <source>
        <dbReference type="Proteomes" id="UP000183868"/>
    </source>
</evidence>
<keyword evidence="3" id="KW-1185">Reference proteome</keyword>
<dbReference type="STRING" id="880073.Cabys_2188"/>
<dbReference type="Proteomes" id="UP000183868">
    <property type="component" value="Chromosome"/>
</dbReference>